<keyword evidence="2" id="KW-0472">Membrane</keyword>
<feature type="region of interest" description="Disordered" evidence="1">
    <location>
        <begin position="386"/>
        <end position="430"/>
    </location>
</feature>
<feature type="compositionally biased region" description="Basic and acidic residues" evidence="1">
    <location>
        <begin position="390"/>
        <end position="404"/>
    </location>
</feature>
<evidence type="ECO:0000256" key="2">
    <source>
        <dbReference type="SAM" id="Phobius"/>
    </source>
</evidence>
<proteinExistence type="predicted"/>
<dbReference type="Proteomes" id="UP000037035">
    <property type="component" value="Unassembled WGS sequence"/>
</dbReference>
<dbReference type="VEuPathDB" id="FungiDB:VP01_160g2"/>
<dbReference type="EMBL" id="LAVV01006404">
    <property type="protein sequence ID" value="KNZ60094.1"/>
    <property type="molecule type" value="Genomic_DNA"/>
</dbReference>
<reference evidence="3 4" key="1">
    <citation type="submission" date="2015-08" db="EMBL/GenBank/DDBJ databases">
        <title>Next Generation Sequencing and Analysis of the Genome of Puccinia sorghi L Schw, the Causal Agent of Maize Common Rust.</title>
        <authorList>
            <person name="Rochi L."/>
            <person name="Burguener G."/>
            <person name="Darino M."/>
            <person name="Turjanski A."/>
            <person name="Kreff E."/>
            <person name="Dieguez M.J."/>
            <person name="Sacco F."/>
        </authorList>
    </citation>
    <scope>NUCLEOTIDE SEQUENCE [LARGE SCALE GENOMIC DNA]</scope>
    <source>
        <strain evidence="3 4">RO10H11247</strain>
    </source>
</reference>
<evidence type="ECO:0000313" key="3">
    <source>
        <dbReference type="EMBL" id="KNZ60094.1"/>
    </source>
</evidence>
<gene>
    <name evidence="3" type="ORF">VP01_160g2</name>
</gene>
<sequence>MCNLDLPPYTHHQNSYRGLQLSVFPTFQTVKIIFLLLTSHFSYTLHFLHSKNGLLKVNYCFTTIHSTISFNLPQNLLKQKPCKYSHYPYHHVHLPRRSSFLKIPFLASHFVSNSSTTLIIFTENTKSIKMYSATLIFLNKTSRKISFNISKDMQALFYCTNFFSCKLCPTIPTARTPEGPSVNTLPTFSAIGSTGTTNIVKILLFPGFSDLYSPHTCAKLEISIATTHIDVNCHPHKLFIFFNHFPGFLVKNKNNKNHKNGPSTTNPKYLKDLFITEIFEAPREAPEETSRESTLEISDKSSGKLLLILQPPTLRPRYHPKSSQNKYQSQGREKYLKILTKMCHILLKIVKIKKHWLNDTCNRSSYRAIKDHLNYLQEDFYGKPSGVGESFRKEQRTESTRTHSEPLLSQSRKPATPPHPSMSTRSHASGPSRLEIFNYSNMSNAPSPVLREYLNPIAENEFLHFAFDLNLKNIEEVTKSLCLQSIPKITEKLSQACEHLPKMEANISTLVLCHMLGILWKIKSLNQTKFLKLVLTKTSQISTTQFHDSSPSSSREKKDAPAHWHCSQNLTAHGNVTSQSTQNHFLGRVNMTTVTANKTCSTTCTLMHIHCADCKVTVPKVLHRQTCGVWMEPWLDHDACQLNAVDKISHVGFDRDDLNNSPFTLSFSLFRIDLSFNSLFDSTLFLVQHSCSIQIDTTQDQHFHEKSWYQPSPQEFQITSYLITSLNVFSLSFFPIFSSLLFDPKKLNPFFLDPDSLFIPSYTALSISSISIVLTSFFYHSLCLVLIFRNKLFKHLDFNSWTSQSRESLVTKLYGANGINLNLIHFASKMKVLMKNTFHHASKFFERIWESSNLHLLTL</sequence>
<evidence type="ECO:0000256" key="1">
    <source>
        <dbReference type="SAM" id="MobiDB-lite"/>
    </source>
</evidence>
<feature type="transmembrane region" description="Helical" evidence="2">
    <location>
        <begin position="762"/>
        <end position="788"/>
    </location>
</feature>
<dbReference type="AlphaFoldDB" id="A0A0L6VH88"/>
<keyword evidence="2" id="KW-0812">Transmembrane</keyword>
<comment type="caution">
    <text evidence="3">The sequence shown here is derived from an EMBL/GenBank/DDBJ whole genome shotgun (WGS) entry which is preliminary data.</text>
</comment>
<organism evidence="3 4">
    <name type="scientific">Puccinia sorghi</name>
    <dbReference type="NCBI Taxonomy" id="27349"/>
    <lineage>
        <taxon>Eukaryota</taxon>
        <taxon>Fungi</taxon>
        <taxon>Dikarya</taxon>
        <taxon>Basidiomycota</taxon>
        <taxon>Pucciniomycotina</taxon>
        <taxon>Pucciniomycetes</taxon>
        <taxon>Pucciniales</taxon>
        <taxon>Pucciniaceae</taxon>
        <taxon>Puccinia</taxon>
    </lineage>
</organism>
<accession>A0A0L6VH88</accession>
<keyword evidence="2" id="KW-1133">Transmembrane helix</keyword>
<evidence type="ECO:0000313" key="4">
    <source>
        <dbReference type="Proteomes" id="UP000037035"/>
    </source>
</evidence>
<name>A0A0L6VH88_9BASI</name>
<protein>
    <submittedName>
        <fullName evidence="3">Uncharacterized protein</fullName>
    </submittedName>
</protein>
<keyword evidence="4" id="KW-1185">Reference proteome</keyword>